<dbReference type="GO" id="GO:0005886">
    <property type="term" value="C:plasma membrane"/>
    <property type="evidence" value="ECO:0007669"/>
    <property type="project" value="UniProtKB-SubCell"/>
</dbReference>
<keyword evidence="3 7" id="KW-0812">Transmembrane</keyword>
<evidence type="ECO:0000256" key="3">
    <source>
        <dbReference type="ARBA" id="ARBA00022692"/>
    </source>
</evidence>
<comment type="caution">
    <text evidence="7">Lacks conserved residue(s) required for the propagation of feature annotation.</text>
</comment>
<organism evidence="8 9">
    <name type="scientific">Rubroshorea leprosula</name>
    <dbReference type="NCBI Taxonomy" id="152421"/>
    <lineage>
        <taxon>Eukaryota</taxon>
        <taxon>Viridiplantae</taxon>
        <taxon>Streptophyta</taxon>
        <taxon>Embryophyta</taxon>
        <taxon>Tracheophyta</taxon>
        <taxon>Spermatophyta</taxon>
        <taxon>Magnoliopsida</taxon>
        <taxon>eudicotyledons</taxon>
        <taxon>Gunneridae</taxon>
        <taxon>Pentapetalae</taxon>
        <taxon>rosids</taxon>
        <taxon>malvids</taxon>
        <taxon>Malvales</taxon>
        <taxon>Dipterocarpaceae</taxon>
        <taxon>Rubroshorea</taxon>
    </lineage>
</organism>
<feature type="transmembrane region" description="Helical" evidence="7">
    <location>
        <begin position="20"/>
        <end position="41"/>
    </location>
</feature>
<evidence type="ECO:0000256" key="1">
    <source>
        <dbReference type="ARBA" id="ARBA00004003"/>
    </source>
</evidence>
<dbReference type="GO" id="GO:0030658">
    <property type="term" value="C:transport vesicle membrane"/>
    <property type="evidence" value="ECO:0007669"/>
    <property type="project" value="UniProtKB-SubCell"/>
</dbReference>
<accession>A0AAV5JXX9</accession>
<evidence type="ECO:0000313" key="8">
    <source>
        <dbReference type="EMBL" id="GKV18612.1"/>
    </source>
</evidence>
<protein>
    <recommendedName>
        <fullName evidence="7">Secretory carrier-associated membrane protein</fullName>
        <shortName evidence="7">Secretory carrier membrane protein</shortName>
    </recommendedName>
</protein>
<evidence type="ECO:0000256" key="2">
    <source>
        <dbReference type="ARBA" id="ARBA00010482"/>
    </source>
</evidence>
<reference evidence="8 9" key="1">
    <citation type="journal article" date="2021" name="Commun. Biol.">
        <title>The genome of Shorea leprosula (Dipterocarpaceae) highlights the ecological relevance of drought in aseasonal tropical rainforests.</title>
        <authorList>
            <person name="Ng K.K.S."/>
            <person name="Kobayashi M.J."/>
            <person name="Fawcett J.A."/>
            <person name="Hatakeyama M."/>
            <person name="Paape T."/>
            <person name="Ng C.H."/>
            <person name="Ang C.C."/>
            <person name="Tnah L.H."/>
            <person name="Lee C.T."/>
            <person name="Nishiyama T."/>
            <person name="Sese J."/>
            <person name="O'Brien M.J."/>
            <person name="Copetti D."/>
            <person name="Mohd Noor M.I."/>
            <person name="Ong R.C."/>
            <person name="Putra M."/>
            <person name="Sireger I.Z."/>
            <person name="Indrioko S."/>
            <person name="Kosugi Y."/>
            <person name="Izuno A."/>
            <person name="Isagi Y."/>
            <person name="Lee S.L."/>
            <person name="Shimizu K.K."/>
        </authorList>
    </citation>
    <scope>NUCLEOTIDE SEQUENCE [LARGE SCALE GENOMIC DNA]</scope>
    <source>
        <strain evidence="8">214</strain>
    </source>
</reference>
<comment type="similarity">
    <text evidence="2 7">Belongs to the SCAMP family.</text>
</comment>
<feature type="transmembrane region" description="Helical" evidence="7">
    <location>
        <begin position="217"/>
        <end position="238"/>
    </location>
</feature>
<comment type="subcellular location">
    <subcellularLocation>
        <location evidence="7">Cell membrane</location>
        <topology evidence="7">Multi-pass membrane protein</topology>
    </subcellularLocation>
    <subcellularLocation>
        <location evidence="7">Cytoplasmic vesicle</location>
        <location evidence="7">Secretory vesicle membrane</location>
        <topology evidence="7">Multi-pass membrane protein</topology>
    </subcellularLocation>
</comment>
<feature type="transmembrane region" description="Helical" evidence="7">
    <location>
        <begin position="176"/>
        <end position="197"/>
    </location>
</feature>
<dbReference type="PANTHER" id="PTHR10687">
    <property type="entry name" value="SECRETORY CARRIER-ASSOCIATED MEMBRANE PROTEIN SCAMP"/>
    <property type="match status" value="1"/>
</dbReference>
<dbReference type="AlphaFoldDB" id="A0AAV5JXX9"/>
<dbReference type="Pfam" id="PF04144">
    <property type="entry name" value="SCAMP"/>
    <property type="match status" value="1"/>
</dbReference>
<keyword evidence="7" id="KW-1003">Cell membrane</keyword>
<evidence type="ECO:0000313" key="9">
    <source>
        <dbReference type="Proteomes" id="UP001054252"/>
    </source>
</evidence>
<dbReference type="InterPro" id="IPR007273">
    <property type="entry name" value="SCAMP"/>
</dbReference>
<keyword evidence="9" id="KW-1185">Reference proteome</keyword>
<comment type="caution">
    <text evidence="8">The sequence shown here is derived from an EMBL/GenBank/DDBJ whole genome shotgun (WGS) entry which is preliminary data.</text>
</comment>
<dbReference type="Proteomes" id="UP001054252">
    <property type="component" value="Unassembled WGS sequence"/>
</dbReference>
<comment type="function">
    <text evidence="1 7">Probably involved in membrane trafficking.</text>
</comment>
<keyword evidence="6 7" id="KW-0968">Cytoplasmic vesicle</keyword>
<dbReference type="GO" id="GO:0055038">
    <property type="term" value="C:recycling endosome membrane"/>
    <property type="evidence" value="ECO:0007669"/>
    <property type="project" value="TreeGrafter"/>
</dbReference>
<dbReference type="PANTHER" id="PTHR10687:SF75">
    <property type="entry name" value="SECRETORY CARRIER-ASSOCIATED MEMBRANE PROTEIN 5"/>
    <property type="match status" value="1"/>
</dbReference>
<dbReference type="GO" id="GO:0015031">
    <property type="term" value="P:protein transport"/>
    <property type="evidence" value="ECO:0007669"/>
    <property type="project" value="InterPro"/>
</dbReference>
<name>A0AAV5JXX9_9ROSI</name>
<sequence>MIIICGTLQVRLQSQGFHLFLQNQLVSTMVVMLIFLLVQLLRDPVFRFADFCFPESMRVFWLMRLSSEYDILIYYVENILGVEEDGEGAPGQGDCSIQISFMSHWYSSGFFHSLTCAVRFATGVHLEVKNWPPFAPIIHNDIENDIPNHLQKLMYIAFSTFLAVAAACIKGEGVKIFFLPLHNLLLIGGLPGAYVLWYNPLYRAFRTESAVKFRRFFFFYLLHTCYCIYAEVVPPIIFKGKSFTGIIAAIDVFSDHASVGVRI</sequence>
<evidence type="ECO:0000256" key="6">
    <source>
        <dbReference type="ARBA" id="ARBA00023329"/>
    </source>
</evidence>
<keyword evidence="5 7" id="KW-0472">Membrane</keyword>
<gene>
    <name evidence="8" type="ORF">SLEP1_g28969</name>
</gene>
<evidence type="ECO:0000256" key="5">
    <source>
        <dbReference type="ARBA" id="ARBA00023136"/>
    </source>
</evidence>
<evidence type="ECO:0000256" key="7">
    <source>
        <dbReference type="RuleBase" id="RU363122"/>
    </source>
</evidence>
<keyword evidence="7" id="KW-0813">Transport</keyword>
<dbReference type="EMBL" id="BPVZ01000051">
    <property type="protein sequence ID" value="GKV18612.1"/>
    <property type="molecule type" value="Genomic_DNA"/>
</dbReference>
<keyword evidence="4 7" id="KW-1133">Transmembrane helix</keyword>
<evidence type="ECO:0000256" key="4">
    <source>
        <dbReference type="ARBA" id="ARBA00022989"/>
    </source>
</evidence>
<proteinExistence type="inferred from homology"/>
<dbReference type="GO" id="GO:0032588">
    <property type="term" value="C:trans-Golgi network membrane"/>
    <property type="evidence" value="ECO:0007669"/>
    <property type="project" value="TreeGrafter"/>
</dbReference>